<evidence type="ECO:0000256" key="3">
    <source>
        <dbReference type="ARBA" id="ARBA00008376"/>
    </source>
</evidence>
<feature type="compositionally biased region" description="Acidic residues" evidence="8">
    <location>
        <begin position="1017"/>
        <end position="1030"/>
    </location>
</feature>
<dbReference type="InterPro" id="IPR036723">
    <property type="entry name" value="Alpha-catenin/vinculin-like_sf"/>
</dbReference>
<evidence type="ECO:0000256" key="2">
    <source>
        <dbReference type="ARBA" id="ARBA00004496"/>
    </source>
</evidence>
<dbReference type="InterPro" id="IPR006077">
    <property type="entry name" value="Vinculin/catenin"/>
</dbReference>
<name>A0ABN7RK21_OIKDI</name>
<feature type="compositionally biased region" description="Pro residues" evidence="8">
    <location>
        <begin position="979"/>
        <end position="989"/>
    </location>
</feature>
<dbReference type="Gene3D" id="1.20.120.230">
    <property type="entry name" value="Alpha-catenin/vinculin-like"/>
    <property type="match status" value="4"/>
</dbReference>
<comment type="subcellular location">
    <subcellularLocation>
        <location evidence="1">Cell projection</location>
        <location evidence="1">Podosome</location>
    </subcellularLocation>
    <subcellularLocation>
        <location evidence="2">Cytoplasm</location>
    </subcellularLocation>
</comment>
<dbReference type="SUPFAM" id="SSF47220">
    <property type="entry name" value="alpha-catenin/vinculin-like"/>
    <property type="match status" value="7"/>
</dbReference>
<dbReference type="Pfam" id="PF01044">
    <property type="entry name" value="Vinculin"/>
    <property type="match status" value="1"/>
</dbReference>
<dbReference type="EMBL" id="OU015568">
    <property type="protein sequence ID" value="CAG5077628.1"/>
    <property type="molecule type" value="Genomic_DNA"/>
</dbReference>
<evidence type="ECO:0000256" key="5">
    <source>
        <dbReference type="ARBA" id="ARBA00022490"/>
    </source>
</evidence>
<sequence>MMELEARGLKCLGSDFTPSTGYHDNRTITNNIDIIMITADISCSILFNTTENKIHLKATSMNTFSFDCQDPKSSIISDIQTSLSKINSEITLSSEFPSNHRTKKRVKAFYLVLTRVQFPDSPKTGLEITVGKTKLGPYFENQLQNSQEMPVFHTKTIESILEPVSKQVAQLVILHEEGADGNALPPLDAPIGVVQKAVANLQKVGEETVQESSDLLLKRDMPPALDMVQVASESLGKAAMLIAADPYSVEGREILIKGARGILQGTSDLLLAFDQGEVRKLIKQVRAVLDYIGLADQVIRMEDVVTFLNSLTPSLTRVGQAVRARGDELTSLVHRDLLIGALERAINLAPQVISSLKLFVNTPPEDANRAQAAEQRDLAQVNMQDELREVIRVLQLVHYDVHGWEPISLAELKRLNQNLDEQMVDAKRWIADTNAPPGGEGERRAREAAQTAAQLGQAAGAAGAPLTAAAQQFGVETERLAALRAQGADAAGQKAQQLAALKAANDVEEKAKQAMEQGSAAARAYHKVRDNWQAAQQWLADSSAPSGPGSKAVGEVLDAGASAGALMNPKDKTEMDRLAAQGKEKLSKLEKLRDAQKGHTDEAQKLAMELKDDLDTVSGKVAQIAAKPSADIPMASAMDKLGKLFRDPLKDDGSGIRLVRKIISDARQLARFTEGPLKEALIHDANHAEEMTDVLDAAIKNQDSAKAKNAAAQLEPRVDALKNTMEEAAVAALATEFSDTSSALKALSNAAYQPMSNPNRNQLFAAKAAIFAETSSRLAGLGRLAAPQVGTEKEIKEANKLAARLDEIAPAIIKAGRIVLQDPDNKPAKEHFELLKEEWTQAADKLSGNLDSCADAAKLVRALELQMIEDQKEVKNHVATNDVAKVLPSAGNMARRAHRVLMVAKREAENSEDPVYVNNLKQAFNVLNTKVQPMIMSAKGYATNQTPDSSSTLVNSGEDLIAAVSAVREAMEPPKEPDFPAPPSPPPAYGPGGAHGSGAPEVPDDPNEGSAPPVPPEYEEEFPSDDSDADQDIYLPAKELFDEVNKWMAKGNSLIDAAKKMALLMAEMSRLVQEGGDKRELIRCAHEIVKYGQLVAKLSREISAKCTDKRIKNNMTGSSQNIETIATQFRILSTVKATMLTTEPEVPVLAVAPIGEPDDDAKDVSDDEAAQAHEMLVHNAQNLMKYVKEVVREANAANIKIRADTGLTIKWIPKDQQVKQRKRKTRKSQPN</sequence>
<dbReference type="PANTHER" id="PTHR46180">
    <property type="entry name" value="VINCULIN"/>
    <property type="match status" value="1"/>
</dbReference>
<evidence type="ECO:0000256" key="7">
    <source>
        <dbReference type="ARBA" id="ARBA00033411"/>
    </source>
</evidence>
<dbReference type="Gene3D" id="1.20.120.810">
    <property type="entry name" value="Vinculin, Vh2 four-helix bundle"/>
    <property type="match status" value="2"/>
</dbReference>
<evidence type="ECO:0000256" key="8">
    <source>
        <dbReference type="SAM" id="MobiDB-lite"/>
    </source>
</evidence>
<comment type="similarity">
    <text evidence="3">Belongs to the vinculin/alpha-catenin family.</text>
</comment>
<keyword evidence="10" id="KW-1185">Reference proteome</keyword>
<dbReference type="Proteomes" id="UP001158576">
    <property type="component" value="Chromosome PAR"/>
</dbReference>
<evidence type="ECO:0000313" key="10">
    <source>
        <dbReference type="Proteomes" id="UP001158576"/>
    </source>
</evidence>
<dbReference type="PRINTS" id="PR00806">
    <property type="entry name" value="VINCULIN"/>
</dbReference>
<evidence type="ECO:0000313" key="9">
    <source>
        <dbReference type="EMBL" id="CAG5077628.1"/>
    </source>
</evidence>
<protein>
    <recommendedName>
        <fullName evidence="4">Vinculin</fullName>
    </recommendedName>
    <alternativeName>
        <fullName evidence="7">Metavinculin</fullName>
    </alternativeName>
</protein>
<accession>A0ABN7RK21</accession>
<reference evidence="9 10" key="1">
    <citation type="submission" date="2021-04" db="EMBL/GenBank/DDBJ databases">
        <authorList>
            <person name="Bliznina A."/>
        </authorList>
    </citation>
    <scope>NUCLEOTIDE SEQUENCE [LARGE SCALE GENOMIC DNA]</scope>
</reference>
<evidence type="ECO:0000256" key="1">
    <source>
        <dbReference type="ARBA" id="ARBA00004188"/>
    </source>
</evidence>
<feature type="region of interest" description="Disordered" evidence="8">
    <location>
        <begin position="970"/>
        <end position="1030"/>
    </location>
</feature>
<keyword evidence="6" id="KW-0009">Actin-binding</keyword>
<dbReference type="InterPro" id="IPR017997">
    <property type="entry name" value="Vinculin"/>
</dbReference>
<proteinExistence type="inferred from homology"/>
<evidence type="ECO:0000256" key="6">
    <source>
        <dbReference type="ARBA" id="ARBA00023203"/>
    </source>
</evidence>
<keyword evidence="5" id="KW-0963">Cytoplasm</keyword>
<organism evidence="9 10">
    <name type="scientific">Oikopleura dioica</name>
    <name type="common">Tunicate</name>
    <dbReference type="NCBI Taxonomy" id="34765"/>
    <lineage>
        <taxon>Eukaryota</taxon>
        <taxon>Metazoa</taxon>
        <taxon>Chordata</taxon>
        <taxon>Tunicata</taxon>
        <taxon>Appendicularia</taxon>
        <taxon>Copelata</taxon>
        <taxon>Oikopleuridae</taxon>
        <taxon>Oikopleura</taxon>
    </lineage>
</organism>
<evidence type="ECO:0000256" key="4">
    <source>
        <dbReference type="ARBA" id="ARBA00014125"/>
    </source>
</evidence>
<gene>
    <name evidence="9" type="ORF">OKIOD_LOCUS331</name>
</gene>